<feature type="region of interest" description="Disordered" evidence="1">
    <location>
        <begin position="1"/>
        <end position="64"/>
    </location>
</feature>
<gene>
    <name evidence="2" type="ORF">HAX54_001862</name>
</gene>
<feature type="compositionally biased region" description="Polar residues" evidence="1">
    <location>
        <begin position="39"/>
        <end position="52"/>
    </location>
</feature>
<reference evidence="2 3" key="1">
    <citation type="journal article" date="2021" name="BMC Genomics">
        <title>Datura genome reveals duplications of psychoactive alkaloid biosynthetic genes and high mutation rate following tissue culture.</title>
        <authorList>
            <person name="Rajewski A."/>
            <person name="Carter-House D."/>
            <person name="Stajich J."/>
            <person name="Litt A."/>
        </authorList>
    </citation>
    <scope>NUCLEOTIDE SEQUENCE [LARGE SCALE GENOMIC DNA]</scope>
    <source>
        <strain evidence="2">AR-01</strain>
    </source>
</reference>
<keyword evidence="3" id="KW-1185">Reference proteome</keyword>
<evidence type="ECO:0000256" key="1">
    <source>
        <dbReference type="SAM" id="MobiDB-lite"/>
    </source>
</evidence>
<accession>A0ABS8T499</accession>
<dbReference type="Proteomes" id="UP000823775">
    <property type="component" value="Unassembled WGS sequence"/>
</dbReference>
<dbReference type="EMBL" id="JACEIK010001077">
    <property type="protein sequence ID" value="MCD7465760.1"/>
    <property type="molecule type" value="Genomic_DNA"/>
</dbReference>
<protein>
    <submittedName>
        <fullName evidence="2">Uncharacterized protein</fullName>
    </submittedName>
</protein>
<evidence type="ECO:0000313" key="3">
    <source>
        <dbReference type="Proteomes" id="UP000823775"/>
    </source>
</evidence>
<evidence type="ECO:0000313" key="2">
    <source>
        <dbReference type="EMBL" id="MCD7465760.1"/>
    </source>
</evidence>
<organism evidence="2 3">
    <name type="scientific">Datura stramonium</name>
    <name type="common">Jimsonweed</name>
    <name type="synonym">Common thornapple</name>
    <dbReference type="NCBI Taxonomy" id="4076"/>
    <lineage>
        <taxon>Eukaryota</taxon>
        <taxon>Viridiplantae</taxon>
        <taxon>Streptophyta</taxon>
        <taxon>Embryophyta</taxon>
        <taxon>Tracheophyta</taxon>
        <taxon>Spermatophyta</taxon>
        <taxon>Magnoliopsida</taxon>
        <taxon>eudicotyledons</taxon>
        <taxon>Gunneridae</taxon>
        <taxon>Pentapetalae</taxon>
        <taxon>asterids</taxon>
        <taxon>lamiids</taxon>
        <taxon>Solanales</taxon>
        <taxon>Solanaceae</taxon>
        <taxon>Solanoideae</taxon>
        <taxon>Datureae</taxon>
        <taxon>Datura</taxon>
    </lineage>
</organism>
<proteinExistence type="predicted"/>
<name>A0ABS8T499_DATST</name>
<sequence>MRLGHCMAKKHASLSASRSKAPVGRSAGRGTTCGGSQAGPHQTRAQTRTQADPQPEVVNGGQPRFVARERVQEQVVQDTPYSIDSANCCFACRRSDQTVECVGGIGC</sequence>
<comment type="caution">
    <text evidence="2">The sequence shown here is derived from an EMBL/GenBank/DDBJ whole genome shotgun (WGS) entry which is preliminary data.</text>
</comment>